<feature type="domain" description="Fibronectin type-III" evidence="3">
    <location>
        <begin position="5"/>
        <end position="95"/>
    </location>
</feature>
<reference evidence="4" key="1">
    <citation type="submission" date="2023-10" db="EMBL/GenBank/DDBJ databases">
        <title>Genome assemblies of two species of porcelain crab, Petrolisthes cinctipes and Petrolisthes manimaculis (Anomura: Porcellanidae).</title>
        <authorList>
            <person name="Angst P."/>
        </authorList>
    </citation>
    <scope>NUCLEOTIDE SEQUENCE</scope>
    <source>
        <strain evidence="4">PB745_01</strain>
        <tissue evidence="4">Gill</tissue>
    </source>
</reference>
<feature type="transmembrane region" description="Helical" evidence="2">
    <location>
        <begin position="108"/>
        <end position="132"/>
    </location>
</feature>
<dbReference type="PROSITE" id="PS50853">
    <property type="entry name" value="FN3"/>
    <property type="match status" value="1"/>
</dbReference>
<keyword evidence="2" id="KW-0472">Membrane</keyword>
<evidence type="ECO:0000256" key="1">
    <source>
        <dbReference type="SAM" id="MobiDB-lite"/>
    </source>
</evidence>
<evidence type="ECO:0000256" key="2">
    <source>
        <dbReference type="SAM" id="Phobius"/>
    </source>
</evidence>
<gene>
    <name evidence="4" type="ORF">Pcinc_043266</name>
</gene>
<organism evidence="4 5">
    <name type="scientific">Petrolisthes cinctipes</name>
    <name type="common">Flat porcelain crab</name>
    <dbReference type="NCBI Taxonomy" id="88211"/>
    <lineage>
        <taxon>Eukaryota</taxon>
        <taxon>Metazoa</taxon>
        <taxon>Ecdysozoa</taxon>
        <taxon>Arthropoda</taxon>
        <taxon>Crustacea</taxon>
        <taxon>Multicrustacea</taxon>
        <taxon>Malacostraca</taxon>
        <taxon>Eumalacostraca</taxon>
        <taxon>Eucarida</taxon>
        <taxon>Decapoda</taxon>
        <taxon>Pleocyemata</taxon>
        <taxon>Anomura</taxon>
        <taxon>Galatheoidea</taxon>
        <taxon>Porcellanidae</taxon>
        <taxon>Petrolisthes</taxon>
    </lineage>
</organism>
<keyword evidence="5" id="KW-1185">Reference proteome</keyword>
<accession>A0AAE1BJG8</accession>
<sequence>LLPGPPLLVRVSNDGPTSALVTWQPPTKNPEFVELYRVFWRPKGQRAAMKNDTAKTELLISGLSEGNTYEIAVKAGNHKGTSVLTPTIFFELPLTSVTWATTRGGSNATVAVIAVVVILLVSLAVVMGVFWARKRNLLGAKSSSNGRISFENPSYIREQNGDSVQIAETPNGSFNGTVTNSGGVSNGGINSVGGGGGGGISPIDVNGGVWNTQSLSSRPGFEDDLPSNGGYMRFSS</sequence>
<dbReference type="Gene3D" id="2.60.40.10">
    <property type="entry name" value="Immunoglobulins"/>
    <property type="match status" value="1"/>
</dbReference>
<dbReference type="EMBL" id="JAWQEG010008592">
    <property type="protein sequence ID" value="KAK3850000.1"/>
    <property type="molecule type" value="Genomic_DNA"/>
</dbReference>
<dbReference type="InterPro" id="IPR003961">
    <property type="entry name" value="FN3_dom"/>
</dbReference>
<dbReference type="AlphaFoldDB" id="A0AAE1BJG8"/>
<protein>
    <recommendedName>
        <fullName evidence="3">Fibronectin type-III domain-containing protein</fullName>
    </recommendedName>
</protein>
<comment type="caution">
    <text evidence="4">The sequence shown here is derived from an EMBL/GenBank/DDBJ whole genome shotgun (WGS) entry which is preliminary data.</text>
</comment>
<dbReference type="CDD" id="cd00063">
    <property type="entry name" value="FN3"/>
    <property type="match status" value="1"/>
</dbReference>
<evidence type="ECO:0000259" key="3">
    <source>
        <dbReference type="PROSITE" id="PS50853"/>
    </source>
</evidence>
<name>A0AAE1BJG8_PETCI</name>
<dbReference type="InterPro" id="IPR036116">
    <property type="entry name" value="FN3_sf"/>
</dbReference>
<feature type="non-terminal residue" evidence="4">
    <location>
        <position position="1"/>
    </location>
</feature>
<feature type="region of interest" description="Disordered" evidence="1">
    <location>
        <begin position="217"/>
        <end position="236"/>
    </location>
</feature>
<proteinExistence type="predicted"/>
<dbReference type="SUPFAM" id="SSF49265">
    <property type="entry name" value="Fibronectin type III"/>
    <property type="match status" value="1"/>
</dbReference>
<dbReference type="InterPro" id="IPR013783">
    <property type="entry name" value="Ig-like_fold"/>
</dbReference>
<keyword evidence="2" id="KW-1133">Transmembrane helix</keyword>
<dbReference type="Proteomes" id="UP001286313">
    <property type="component" value="Unassembled WGS sequence"/>
</dbReference>
<evidence type="ECO:0000313" key="5">
    <source>
        <dbReference type="Proteomes" id="UP001286313"/>
    </source>
</evidence>
<keyword evidence="2" id="KW-0812">Transmembrane</keyword>
<dbReference type="SMART" id="SM00060">
    <property type="entry name" value="FN3"/>
    <property type="match status" value="1"/>
</dbReference>
<evidence type="ECO:0000313" key="4">
    <source>
        <dbReference type="EMBL" id="KAK3850000.1"/>
    </source>
</evidence>
<dbReference type="Pfam" id="PF00041">
    <property type="entry name" value="fn3"/>
    <property type="match status" value="1"/>
</dbReference>